<sequence length="126" mass="14883">MAVVTHTCLAIEVQSVIRFLHLKKIYPAEIHRQLVEVYGDNVMSRKKVWFLCKECKLGRTNVRDEQMGRAIKPVHYSSDRAPSDFYLCGPLKKRMESRHFRTDAEVQEVIVKWLRIRTLICFSKFL</sequence>
<dbReference type="Gene3D" id="3.30.420.10">
    <property type="entry name" value="Ribonuclease H-like superfamily/Ribonuclease H"/>
    <property type="match status" value="1"/>
</dbReference>
<organism evidence="1 2">
    <name type="scientific">Araneus ventricosus</name>
    <name type="common">Orbweaver spider</name>
    <name type="synonym">Epeira ventricosa</name>
    <dbReference type="NCBI Taxonomy" id="182803"/>
    <lineage>
        <taxon>Eukaryota</taxon>
        <taxon>Metazoa</taxon>
        <taxon>Ecdysozoa</taxon>
        <taxon>Arthropoda</taxon>
        <taxon>Chelicerata</taxon>
        <taxon>Arachnida</taxon>
        <taxon>Araneae</taxon>
        <taxon>Araneomorphae</taxon>
        <taxon>Entelegynae</taxon>
        <taxon>Araneoidea</taxon>
        <taxon>Araneidae</taxon>
        <taxon>Araneus</taxon>
    </lineage>
</organism>
<gene>
    <name evidence="1" type="ORF">AVEN_50454_1</name>
</gene>
<reference evidence="1 2" key="1">
    <citation type="journal article" date="2019" name="Sci. Rep.">
        <title>Orb-weaving spider Araneus ventricosus genome elucidates the spidroin gene catalogue.</title>
        <authorList>
            <person name="Kono N."/>
            <person name="Nakamura H."/>
            <person name="Ohtoshi R."/>
            <person name="Moran D.A.P."/>
            <person name="Shinohara A."/>
            <person name="Yoshida Y."/>
            <person name="Fujiwara M."/>
            <person name="Mori M."/>
            <person name="Tomita M."/>
            <person name="Arakawa K."/>
        </authorList>
    </citation>
    <scope>NUCLEOTIDE SEQUENCE [LARGE SCALE GENOMIC DNA]</scope>
</reference>
<keyword evidence="2" id="KW-1185">Reference proteome</keyword>
<dbReference type="OrthoDB" id="8191996at2759"/>
<name>A0A4Y2H3X9_ARAVE</name>
<protein>
    <recommendedName>
        <fullName evidence="3">Mos1 transposase HTH domain-containing protein</fullName>
    </recommendedName>
</protein>
<comment type="caution">
    <text evidence="1">The sequence shown here is derived from an EMBL/GenBank/DDBJ whole genome shotgun (WGS) entry which is preliminary data.</text>
</comment>
<dbReference type="AlphaFoldDB" id="A0A4Y2H3X9"/>
<evidence type="ECO:0000313" key="2">
    <source>
        <dbReference type="Proteomes" id="UP000499080"/>
    </source>
</evidence>
<proteinExistence type="predicted"/>
<accession>A0A4Y2H3X9</accession>
<evidence type="ECO:0000313" key="1">
    <source>
        <dbReference type="EMBL" id="GBM59869.1"/>
    </source>
</evidence>
<dbReference type="Proteomes" id="UP000499080">
    <property type="component" value="Unassembled WGS sequence"/>
</dbReference>
<dbReference type="EMBL" id="BGPR01001703">
    <property type="protein sequence ID" value="GBM59869.1"/>
    <property type="molecule type" value="Genomic_DNA"/>
</dbReference>
<dbReference type="InterPro" id="IPR036397">
    <property type="entry name" value="RNaseH_sf"/>
</dbReference>
<dbReference type="GO" id="GO:0003676">
    <property type="term" value="F:nucleic acid binding"/>
    <property type="evidence" value="ECO:0007669"/>
    <property type="project" value="InterPro"/>
</dbReference>
<evidence type="ECO:0008006" key="3">
    <source>
        <dbReference type="Google" id="ProtNLM"/>
    </source>
</evidence>